<protein>
    <submittedName>
        <fullName evidence="2">Uncharacterized protein</fullName>
    </submittedName>
</protein>
<gene>
    <name evidence="2" type="ORF">SAMN05216550_101172</name>
</gene>
<name>A0AAQ1GAV9_9BURK</name>
<feature type="compositionally biased region" description="Basic and acidic residues" evidence="1">
    <location>
        <begin position="172"/>
        <end position="184"/>
    </location>
</feature>
<dbReference type="RefSeq" id="WP_167371390.1">
    <property type="nucleotide sequence ID" value="NZ_CADFGN010000005.1"/>
</dbReference>
<feature type="region of interest" description="Disordered" evidence="1">
    <location>
        <begin position="138"/>
        <end position="184"/>
    </location>
</feature>
<evidence type="ECO:0000256" key="1">
    <source>
        <dbReference type="SAM" id="MobiDB-lite"/>
    </source>
</evidence>
<dbReference type="Proteomes" id="UP000183529">
    <property type="component" value="Unassembled WGS sequence"/>
</dbReference>
<evidence type="ECO:0000313" key="2">
    <source>
        <dbReference type="EMBL" id="SEI84968.1"/>
    </source>
</evidence>
<dbReference type="EMBL" id="FNZM01000001">
    <property type="protein sequence ID" value="SEI84968.1"/>
    <property type="molecule type" value="Genomic_DNA"/>
</dbReference>
<dbReference type="AlphaFoldDB" id="A0AAQ1GAV9"/>
<reference evidence="2 3" key="1">
    <citation type="submission" date="2016-10" db="EMBL/GenBank/DDBJ databases">
        <authorList>
            <person name="Varghese N."/>
            <person name="Submissions S."/>
        </authorList>
    </citation>
    <scope>NUCLEOTIDE SEQUENCE [LARGE SCALE GENOMIC DNA]</scope>
    <source>
        <strain evidence="2 3">LMG 22274</strain>
    </source>
</reference>
<feature type="compositionally biased region" description="Polar residues" evidence="1">
    <location>
        <begin position="155"/>
        <end position="169"/>
    </location>
</feature>
<sequence length="184" mass="20078">MAATITALRPASGHERAERMRDVIDAFRRLRESVERFNRSLAPDADAPSASADAATSLQPLLTSLARRAELAGFTRQRELKRAIRDARRLDKTRDAMFSDAFCLDTEAMRATAAELEHTDTALVALCVEHVMARHAQSANGSASATPAHRVIRPTSATTATRRMQTLANPDTRADAATEHRDAA</sequence>
<organism evidence="2 3">
    <name type="scientific">Paraburkholderia tropica</name>
    <dbReference type="NCBI Taxonomy" id="92647"/>
    <lineage>
        <taxon>Bacteria</taxon>
        <taxon>Pseudomonadati</taxon>
        <taxon>Pseudomonadota</taxon>
        <taxon>Betaproteobacteria</taxon>
        <taxon>Burkholderiales</taxon>
        <taxon>Burkholderiaceae</taxon>
        <taxon>Paraburkholderia</taxon>
    </lineage>
</organism>
<comment type="caution">
    <text evidence="2">The sequence shown here is derived from an EMBL/GenBank/DDBJ whole genome shotgun (WGS) entry which is preliminary data.</text>
</comment>
<accession>A0AAQ1GAV9</accession>
<evidence type="ECO:0000313" key="3">
    <source>
        <dbReference type="Proteomes" id="UP000183529"/>
    </source>
</evidence>
<proteinExistence type="predicted"/>